<dbReference type="EMBL" id="QUNF01000007">
    <property type="protein sequence ID" value="REG90275.1"/>
    <property type="molecule type" value="Genomic_DNA"/>
</dbReference>
<dbReference type="RefSeq" id="WP_240510822.1">
    <property type="nucleotide sequence ID" value="NZ_MSSW01000006.1"/>
</dbReference>
<dbReference type="AlphaFoldDB" id="A0A3E0DWE2"/>
<protein>
    <submittedName>
        <fullName evidence="2">Parallel beta helix pectate lyase-like protein</fullName>
    </submittedName>
</protein>
<dbReference type="Gene3D" id="2.160.20.10">
    <property type="entry name" value="Single-stranded right-handed beta-helix, Pectin lyase-like"/>
    <property type="match status" value="1"/>
</dbReference>
<sequence>MDGLKIIGQNDYLTLADAEEDAKNARPDAAYNTNGIFVNGRNNPANQKPHHVIIRNCTISKCAGGGIVGIETDYLTVEDNKVFDNSWYTRYASSGITTLNNWAFDEKEGYHVIIQRNYVWNNKTLVPWERTGKLSDGNGIILDVTDQSNNGATNPINDTSVTQNDQKTDKTSSRPEWKARALIANNLSAYNGGSGIHTFRTKHVDIFNNTTYSNGMVTGYQELFPNNSEDIVIKNNIIVPKPGGKVTSNNKNTNIIWDYNLYPSKQDVFIGANDIISDPIFREVTLIPTEGAFSLKSGSPGLNAGTSEISSDSDINGNKRIKNKGVDIGAFEQNFRSMFQY</sequence>
<organism evidence="2 3">
    <name type="scientific">Algoriphagus antarcticus</name>
    <dbReference type="NCBI Taxonomy" id="238540"/>
    <lineage>
        <taxon>Bacteria</taxon>
        <taxon>Pseudomonadati</taxon>
        <taxon>Bacteroidota</taxon>
        <taxon>Cytophagia</taxon>
        <taxon>Cytophagales</taxon>
        <taxon>Cyclobacteriaceae</taxon>
        <taxon>Algoriphagus</taxon>
    </lineage>
</organism>
<dbReference type="InterPro" id="IPR011050">
    <property type="entry name" value="Pectin_lyase_fold/virulence"/>
</dbReference>
<evidence type="ECO:0000256" key="1">
    <source>
        <dbReference type="SAM" id="MobiDB-lite"/>
    </source>
</evidence>
<comment type="caution">
    <text evidence="2">The sequence shown here is derived from an EMBL/GenBank/DDBJ whole genome shotgun (WGS) entry which is preliminary data.</text>
</comment>
<dbReference type="NCBIfam" id="NF041518">
    <property type="entry name" value="choice_anch_Q"/>
    <property type="match status" value="1"/>
</dbReference>
<accession>A0A3E0DWE2</accession>
<gene>
    <name evidence="2" type="ORF">C8N25_10712</name>
</gene>
<dbReference type="InterPro" id="IPR012334">
    <property type="entry name" value="Pectin_lyas_fold"/>
</dbReference>
<dbReference type="InterPro" id="IPR059226">
    <property type="entry name" value="Choice_anch_Q_dom"/>
</dbReference>
<name>A0A3E0DWE2_9BACT</name>
<evidence type="ECO:0000313" key="2">
    <source>
        <dbReference type="EMBL" id="REG90275.1"/>
    </source>
</evidence>
<feature type="compositionally biased region" description="Basic and acidic residues" evidence="1">
    <location>
        <begin position="166"/>
        <end position="175"/>
    </location>
</feature>
<feature type="region of interest" description="Disordered" evidence="1">
    <location>
        <begin position="146"/>
        <end position="175"/>
    </location>
</feature>
<keyword evidence="2" id="KW-0456">Lyase</keyword>
<keyword evidence="3" id="KW-1185">Reference proteome</keyword>
<evidence type="ECO:0000313" key="3">
    <source>
        <dbReference type="Proteomes" id="UP000256405"/>
    </source>
</evidence>
<dbReference type="GO" id="GO:0016829">
    <property type="term" value="F:lyase activity"/>
    <property type="evidence" value="ECO:0007669"/>
    <property type="project" value="UniProtKB-KW"/>
</dbReference>
<proteinExistence type="predicted"/>
<feature type="compositionally biased region" description="Polar residues" evidence="1">
    <location>
        <begin position="146"/>
        <end position="165"/>
    </location>
</feature>
<dbReference type="SUPFAM" id="SSF51126">
    <property type="entry name" value="Pectin lyase-like"/>
    <property type="match status" value="1"/>
</dbReference>
<dbReference type="Proteomes" id="UP000256405">
    <property type="component" value="Unassembled WGS sequence"/>
</dbReference>
<reference evidence="2 3" key="1">
    <citation type="submission" date="2018-08" db="EMBL/GenBank/DDBJ databases">
        <title>Genomic Encyclopedia of Archaeal and Bacterial Type Strains, Phase II (KMG-II): from individual species to whole genera.</title>
        <authorList>
            <person name="Goeker M."/>
        </authorList>
    </citation>
    <scope>NUCLEOTIDE SEQUENCE [LARGE SCALE GENOMIC DNA]</scope>
    <source>
        <strain evidence="2 3">DSM 15986</strain>
    </source>
</reference>